<comment type="caution">
    <text evidence="2">The sequence shown here is derived from an EMBL/GenBank/DDBJ whole genome shotgun (WGS) entry which is preliminary data.</text>
</comment>
<evidence type="ECO:0000313" key="3">
    <source>
        <dbReference type="Proteomes" id="UP000252519"/>
    </source>
</evidence>
<gene>
    <name evidence="2" type="ORF">ANCCAN_21412</name>
</gene>
<dbReference type="EMBL" id="JOJR01001030">
    <property type="protein sequence ID" value="RCN32777.1"/>
    <property type="molecule type" value="Genomic_DNA"/>
</dbReference>
<proteinExistence type="predicted"/>
<sequence>MLCGTRLFQAQSADCRIHRSSGGRARKHAAWQPMGLIEKEDGHRCPTGTSRKRQHGSGRKKIR</sequence>
<dbReference type="Proteomes" id="UP000252519">
    <property type="component" value="Unassembled WGS sequence"/>
</dbReference>
<feature type="compositionally biased region" description="Basic residues" evidence="1">
    <location>
        <begin position="50"/>
        <end position="63"/>
    </location>
</feature>
<keyword evidence="3" id="KW-1185">Reference proteome</keyword>
<name>A0A368FRE2_ANCCA</name>
<evidence type="ECO:0000256" key="1">
    <source>
        <dbReference type="SAM" id="MobiDB-lite"/>
    </source>
</evidence>
<evidence type="ECO:0000313" key="2">
    <source>
        <dbReference type="EMBL" id="RCN32777.1"/>
    </source>
</evidence>
<reference evidence="2 3" key="1">
    <citation type="submission" date="2014-10" db="EMBL/GenBank/DDBJ databases">
        <title>Draft genome of the hookworm Ancylostoma caninum.</title>
        <authorList>
            <person name="Mitreva M."/>
        </authorList>
    </citation>
    <scope>NUCLEOTIDE SEQUENCE [LARGE SCALE GENOMIC DNA]</scope>
    <source>
        <strain evidence="2 3">Baltimore</strain>
    </source>
</reference>
<protein>
    <submittedName>
        <fullName evidence="2">Uncharacterized protein</fullName>
    </submittedName>
</protein>
<organism evidence="2 3">
    <name type="scientific">Ancylostoma caninum</name>
    <name type="common">Dog hookworm</name>
    <dbReference type="NCBI Taxonomy" id="29170"/>
    <lineage>
        <taxon>Eukaryota</taxon>
        <taxon>Metazoa</taxon>
        <taxon>Ecdysozoa</taxon>
        <taxon>Nematoda</taxon>
        <taxon>Chromadorea</taxon>
        <taxon>Rhabditida</taxon>
        <taxon>Rhabditina</taxon>
        <taxon>Rhabditomorpha</taxon>
        <taxon>Strongyloidea</taxon>
        <taxon>Ancylostomatidae</taxon>
        <taxon>Ancylostomatinae</taxon>
        <taxon>Ancylostoma</taxon>
    </lineage>
</organism>
<accession>A0A368FRE2</accession>
<dbReference type="AlphaFoldDB" id="A0A368FRE2"/>
<feature type="region of interest" description="Disordered" evidence="1">
    <location>
        <begin position="36"/>
        <end position="63"/>
    </location>
</feature>